<dbReference type="AlphaFoldDB" id="A0A9X1W052"/>
<name>A0A9X1W052_9GAMM</name>
<reference evidence="2" key="1">
    <citation type="submission" date="2022-03" db="EMBL/GenBank/DDBJ databases">
        <title>Pseudomonas marianensis sp. nov., a marine bacterium isolated from deep-sea sediments of the Mariana Trench.</title>
        <authorList>
            <person name="Wei Y."/>
        </authorList>
    </citation>
    <scope>NUCLEOTIDE SEQUENCE</scope>
    <source>
        <strain evidence="2">PS1</strain>
    </source>
</reference>
<sequence length="56" mass="5838">MAMTLQAANDGEVGETLPGDPDGASIDDTPMSDPDDAGLTDEDIDLFEDDPTIPTE</sequence>
<evidence type="ECO:0000256" key="1">
    <source>
        <dbReference type="SAM" id="MobiDB-lite"/>
    </source>
</evidence>
<evidence type="ECO:0000313" key="3">
    <source>
        <dbReference type="Proteomes" id="UP001139682"/>
    </source>
</evidence>
<dbReference type="Proteomes" id="UP001139682">
    <property type="component" value="Unassembled WGS sequence"/>
</dbReference>
<accession>A0A9X1W052</accession>
<dbReference type="EMBL" id="JALGRD010000002">
    <property type="protein sequence ID" value="MCJ0972421.1"/>
    <property type="molecule type" value="Genomic_DNA"/>
</dbReference>
<proteinExistence type="predicted"/>
<gene>
    <name evidence="2" type="ORF">MST27_03415</name>
</gene>
<organism evidence="2 3">
    <name type="scientific">Stutzerimonas marianensis</name>
    <dbReference type="NCBI Taxonomy" id="2929513"/>
    <lineage>
        <taxon>Bacteria</taxon>
        <taxon>Pseudomonadati</taxon>
        <taxon>Pseudomonadota</taxon>
        <taxon>Gammaproteobacteria</taxon>
        <taxon>Pseudomonadales</taxon>
        <taxon>Pseudomonadaceae</taxon>
        <taxon>Stutzerimonas</taxon>
    </lineage>
</organism>
<keyword evidence="3" id="KW-1185">Reference proteome</keyword>
<evidence type="ECO:0000313" key="2">
    <source>
        <dbReference type="EMBL" id="MCJ0972421.1"/>
    </source>
</evidence>
<feature type="compositionally biased region" description="Acidic residues" evidence="1">
    <location>
        <begin position="33"/>
        <end position="56"/>
    </location>
</feature>
<protein>
    <submittedName>
        <fullName evidence="2">Uncharacterized protein</fullName>
    </submittedName>
</protein>
<feature type="region of interest" description="Disordered" evidence="1">
    <location>
        <begin position="1"/>
        <end position="56"/>
    </location>
</feature>
<comment type="caution">
    <text evidence="2">The sequence shown here is derived from an EMBL/GenBank/DDBJ whole genome shotgun (WGS) entry which is preliminary data.</text>
</comment>